<comment type="subcellular location">
    <subcellularLocation>
        <location evidence="1">Cell membrane</location>
        <topology evidence="1">Multi-pass membrane protein</topology>
    </subcellularLocation>
</comment>
<protein>
    <submittedName>
        <fullName evidence="7">LptF/LptG family permease</fullName>
    </submittedName>
</protein>
<accession>A0ABW2MY74</accession>
<keyword evidence="8" id="KW-1185">Reference proteome</keyword>
<evidence type="ECO:0000313" key="7">
    <source>
        <dbReference type="EMBL" id="MFC7358459.1"/>
    </source>
</evidence>
<feature type="transmembrane region" description="Helical" evidence="6">
    <location>
        <begin position="7"/>
        <end position="27"/>
    </location>
</feature>
<feature type="transmembrane region" description="Helical" evidence="6">
    <location>
        <begin position="557"/>
        <end position="574"/>
    </location>
</feature>
<sequence length="657" mass="74973">MSFLKTFFSVFIILMFIFVLQAVWLYISELAGKDLDALLVLKFLWLYSPKIMPLVLPLSILVTSLMVFGNFAEKYEFAAMKSTGISLQRAMRSLMVFIFLLAIVAFYFANNVIPYSEYKWQNLRRNIQQFSPSMVIAEGQFTEVGDINIKVAEKYGDNDEFLKEVIIHKKDPEQRAGNYTVMVSETGELTSEEGSNTLSLILRDGNYYDEIQSTDFKKQRRKPFAKSYFEELTINIDLTELNKQDLDKDNEYSNQNMFKVNELLVEIDSLGDSYGKDLIAFHDNMYYRSGISKFNTSVVKKVEAPKNIGNITSIYPEKRQAEIIQMSLNNVRGSIQSIEGKKKEFQRKTKRINKYEIALHEKFALGVACIILFFVGAPLGAIIRKGGMGLPMVIAIVLFLTYHFIGIFAKNSAEDGTISPFIATWISTIIMLPLGIWLTYRATTDQGVFDIDSFTQRIGRIFGKKKIVAIETEEAPILLTQQEKATLSTKSEHQLKDIVKNYRQYNYSEDMKRGALRELKAKGYTEEQLKFSGDFENITYTNASNALHSFSSNSKKALSFYIISILALAGMIYFNNVKMELSDVLKTTSDILQVGSILLFYTFVIRALIAHSKFKKIIGKEQDVSVWILFLVLGPAIYIFLHFSVKKNLKEELAVVN</sequence>
<evidence type="ECO:0000256" key="3">
    <source>
        <dbReference type="ARBA" id="ARBA00022692"/>
    </source>
</evidence>
<evidence type="ECO:0000256" key="5">
    <source>
        <dbReference type="ARBA" id="ARBA00023136"/>
    </source>
</evidence>
<dbReference type="Proteomes" id="UP001596415">
    <property type="component" value="Unassembled WGS sequence"/>
</dbReference>
<gene>
    <name evidence="7" type="ORF">ACFQO1_12230</name>
</gene>
<comment type="caution">
    <text evidence="7">The sequence shown here is derived from an EMBL/GenBank/DDBJ whole genome shotgun (WGS) entry which is preliminary data.</text>
</comment>
<dbReference type="PANTHER" id="PTHR33529">
    <property type="entry name" value="SLR0882 PROTEIN-RELATED"/>
    <property type="match status" value="1"/>
</dbReference>
<dbReference type="EMBL" id="JBHTBN010000006">
    <property type="protein sequence ID" value="MFC7358459.1"/>
    <property type="molecule type" value="Genomic_DNA"/>
</dbReference>
<keyword evidence="2" id="KW-1003">Cell membrane</keyword>
<reference evidence="8" key="1">
    <citation type="journal article" date="2019" name="Int. J. Syst. Evol. Microbiol.">
        <title>The Global Catalogue of Microorganisms (GCM) 10K type strain sequencing project: providing services to taxonomists for standard genome sequencing and annotation.</title>
        <authorList>
            <consortium name="The Broad Institute Genomics Platform"/>
            <consortium name="The Broad Institute Genome Sequencing Center for Infectious Disease"/>
            <person name="Wu L."/>
            <person name="Ma J."/>
        </authorList>
    </citation>
    <scope>NUCLEOTIDE SEQUENCE [LARGE SCALE GENOMIC DNA]</scope>
    <source>
        <strain evidence="8">CGMCC 1.16306</strain>
    </source>
</reference>
<feature type="transmembrane region" description="Helical" evidence="6">
    <location>
        <begin position="624"/>
        <end position="643"/>
    </location>
</feature>
<feature type="transmembrane region" description="Helical" evidence="6">
    <location>
        <begin position="421"/>
        <end position="440"/>
    </location>
</feature>
<keyword evidence="3 6" id="KW-0812">Transmembrane</keyword>
<dbReference type="Pfam" id="PF03739">
    <property type="entry name" value="LptF_LptG"/>
    <property type="match status" value="1"/>
</dbReference>
<keyword evidence="5 6" id="KW-0472">Membrane</keyword>
<feature type="transmembrane region" description="Helical" evidence="6">
    <location>
        <begin position="363"/>
        <end position="383"/>
    </location>
</feature>
<feature type="transmembrane region" description="Helical" evidence="6">
    <location>
        <begin position="390"/>
        <end position="409"/>
    </location>
</feature>
<evidence type="ECO:0000256" key="2">
    <source>
        <dbReference type="ARBA" id="ARBA00022475"/>
    </source>
</evidence>
<proteinExistence type="predicted"/>
<organism evidence="7 8">
    <name type="scientific">Jejudonia soesokkakensis</name>
    <dbReference type="NCBI Taxonomy" id="1323432"/>
    <lineage>
        <taxon>Bacteria</taxon>
        <taxon>Pseudomonadati</taxon>
        <taxon>Bacteroidota</taxon>
        <taxon>Flavobacteriia</taxon>
        <taxon>Flavobacteriales</taxon>
        <taxon>Flavobacteriaceae</taxon>
        <taxon>Jejudonia</taxon>
    </lineage>
</organism>
<feature type="transmembrane region" description="Helical" evidence="6">
    <location>
        <begin position="47"/>
        <end position="69"/>
    </location>
</feature>
<feature type="transmembrane region" description="Helical" evidence="6">
    <location>
        <begin position="594"/>
        <end position="612"/>
    </location>
</feature>
<evidence type="ECO:0000256" key="6">
    <source>
        <dbReference type="SAM" id="Phobius"/>
    </source>
</evidence>
<evidence type="ECO:0000313" key="8">
    <source>
        <dbReference type="Proteomes" id="UP001596415"/>
    </source>
</evidence>
<name>A0ABW2MY74_9FLAO</name>
<dbReference type="PANTHER" id="PTHR33529:SF6">
    <property type="entry name" value="YJGP_YJGQ FAMILY PERMEASE"/>
    <property type="match status" value="1"/>
</dbReference>
<keyword evidence="4 6" id="KW-1133">Transmembrane helix</keyword>
<dbReference type="InterPro" id="IPR005495">
    <property type="entry name" value="LptG/LptF_permease"/>
</dbReference>
<evidence type="ECO:0000256" key="1">
    <source>
        <dbReference type="ARBA" id="ARBA00004651"/>
    </source>
</evidence>
<evidence type="ECO:0000256" key="4">
    <source>
        <dbReference type="ARBA" id="ARBA00022989"/>
    </source>
</evidence>
<feature type="transmembrane region" description="Helical" evidence="6">
    <location>
        <begin position="90"/>
        <end position="109"/>
    </location>
</feature>